<evidence type="ECO:0000313" key="1">
    <source>
        <dbReference type="EMBL" id="GID58969.1"/>
    </source>
</evidence>
<protein>
    <submittedName>
        <fullName evidence="1">Uncharacterized protein</fullName>
    </submittedName>
</protein>
<organism evidence="1 2">
    <name type="scientific">Actinoplanes couchii</name>
    <dbReference type="NCBI Taxonomy" id="403638"/>
    <lineage>
        <taxon>Bacteria</taxon>
        <taxon>Bacillati</taxon>
        <taxon>Actinomycetota</taxon>
        <taxon>Actinomycetes</taxon>
        <taxon>Micromonosporales</taxon>
        <taxon>Micromonosporaceae</taxon>
        <taxon>Actinoplanes</taxon>
    </lineage>
</organism>
<dbReference type="RefSeq" id="WP_203804497.1">
    <property type="nucleotide sequence ID" value="NZ_BAAAQE010000093.1"/>
</dbReference>
<keyword evidence="2" id="KW-1185">Reference proteome</keyword>
<accession>A0ABQ3XKE5</accession>
<comment type="caution">
    <text evidence="1">The sequence shown here is derived from an EMBL/GenBank/DDBJ whole genome shotgun (WGS) entry which is preliminary data.</text>
</comment>
<reference evidence="1 2" key="1">
    <citation type="submission" date="2021-01" db="EMBL/GenBank/DDBJ databases">
        <title>Whole genome shotgun sequence of Actinoplanes couchii NBRC 106145.</title>
        <authorList>
            <person name="Komaki H."/>
            <person name="Tamura T."/>
        </authorList>
    </citation>
    <scope>NUCLEOTIDE SEQUENCE [LARGE SCALE GENOMIC DNA]</scope>
    <source>
        <strain evidence="1 2">NBRC 106145</strain>
    </source>
</reference>
<gene>
    <name evidence="1" type="ORF">Aco03nite_073730</name>
</gene>
<evidence type="ECO:0000313" key="2">
    <source>
        <dbReference type="Proteomes" id="UP000612282"/>
    </source>
</evidence>
<dbReference type="Proteomes" id="UP000612282">
    <property type="component" value="Unassembled WGS sequence"/>
</dbReference>
<dbReference type="EMBL" id="BOMG01000093">
    <property type="protein sequence ID" value="GID58969.1"/>
    <property type="molecule type" value="Genomic_DNA"/>
</dbReference>
<proteinExistence type="predicted"/>
<sequence length="192" mass="20599">MPPPPQWRLFDSETGVPLTDCQDIDGLFDDRPFPADPVYERVTLRGCAPAGPLKAAVDGTGPAWLGTVDAGLELQDACVIGHRRSTDGLLDIDLLAHRQSAEGGTTDTSRLTVWWPWEQPAGTFRTAEGLARYAPGDCPPGPPVILLGCRPAPALESGRAFDADLAHLRTDGTVLDDILNTLTTDGVYVELR</sequence>
<name>A0ABQ3XKE5_9ACTN</name>